<dbReference type="PROSITE" id="PS50850">
    <property type="entry name" value="MFS"/>
    <property type="match status" value="1"/>
</dbReference>
<proteinExistence type="predicted"/>
<evidence type="ECO:0000256" key="3">
    <source>
        <dbReference type="ARBA" id="ARBA00022989"/>
    </source>
</evidence>
<keyword evidence="2 5" id="KW-0812">Transmembrane</keyword>
<protein>
    <recommendedName>
        <fullName evidence="6">Major facilitator superfamily (MFS) profile domain-containing protein</fullName>
    </recommendedName>
</protein>
<dbReference type="PANTHER" id="PTHR24002:SF3">
    <property type="entry name" value="SOLUTE CARRIER FAMILY 22 MEMBER 18"/>
    <property type="match status" value="1"/>
</dbReference>
<dbReference type="InterPro" id="IPR011701">
    <property type="entry name" value="MFS"/>
</dbReference>
<dbReference type="PRINTS" id="PR01035">
    <property type="entry name" value="TCRTETA"/>
</dbReference>
<keyword evidence="3 5" id="KW-1133">Transmembrane helix</keyword>
<sequence length="384" mass="42517">MAFPYIAKELQIADTHIGYIATLFGLLQVLGGPVFGHITQKYGVRVALYFCYGSTLVSALIMYNVNGLYGMYFSRLPVFFMHGQQGHQTLLSLLTAPGKERTNAFGRMGLTFGISFILTPVITLSSTYIFGSRGAMLTIAMLGVLPFVIFEMCLQRKDYDHSDPSSTSTKPLTAAVNWSSAVRVLKKPGTLNILFKKNAPIMPALLTFSILQIYTINAFQSTQETSSLIQMLAGACIMFSNGFGVIWLRKHFDEQRILQVGLVSFFFAFFFLIFYVRLWMICIIMPLTSMGMSLVATVADSLLTSMVEEDEQGVVLGVATSLNSFVRTFSPALSGQLLAIYGFPIFGILGIWGTVLGLIACHFYPIDPNLIRKEKSDEESKKTD</sequence>
<dbReference type="InterPro" id="IPR020846">
    <property type="entry name" value="MFS_dom"/>
</dbReference>
<dbReference type="Proteomes" id="UP000887575">
    <property type="component" value="Unassembled WGS sequence"/>
</dbReference>
<feature type="transmembrane region" description="Helical" evidence="5">
    <location>
        <begin position="17"/>
        <end position="35"/>
    </location>
</feature>
<evidence type="ECO:0000313" key="8">
    <source>
        <dbReference type="WBParaSite" id="MBELARI_LOCUS1215"/>
    </source>
</evidence>
<dbReference type="GO" id="GO:0022857">
    <property type="term" value="F:transmembrane transporter activity"/>
    <property type="evidence" value="ECO:0007669"/>
    <property type="project" value="InterPro"/>
</dbReference>
<feature type="transmembrane region" description="Helical" evidence="5">
    <location>
        <begin position="109"/>
        <end position="129"/>
    </location>
</feature>
<accession>A0AAF3J2H9</accession>
<dbReference type="InterPro" id="IPR036259">
    <property type="entry name" value="MFS_trans_sf"/>
</dbReference>
<reference evidence="8" key="1">
    <citation type="submission" date="2024-02" db="UniProtKB">
        <authorList>
            <consortium name="WormBaseParasite"/>
        </authorList>
    </citation>
    <scope>IDENTIFICATION</scope>
</reference>
<organism evidence="7 8">
    <name type="scientific">Mesorhabditis belari</name>
    <dbReference type="NCBI Taxonomy" id="2138241"/>
    <lineage>
        <taxon>Eukaryota</taxon>
        <taxon>Metazoa</taxon>
        <taxon>Ecdysozoa</taxon>
        <taxon>Nematoda</taxon>
        <taxon>Chromadorea</taxon>
        <taxon>Rhabditida</taxon>
        <taxon>Rhabditina</taxon>
        <taxon>Rhabditomorpha</taxon>
        <taxon>Rhabditoidea</taxon>
        <taxon>Rhabditidae</taxon>
        <taxon>Mesorhabditinae</taxon>
        <taxon>Mesorhabditis</taxon>
    </lineage>
</organism>
<dbReference type="InterPro" id="IPR001958">
    <property type="entry name" value="Tet-R_TetA/multi-R_MdtG-like"/>
</dbReference>
<evidence type="ECO:0000313" key="7">
    <source>
        <dbReference type="Proteomes" id="UP000887575"/>
    </source>
</evidence>
<feature type="domain" description="Major facilitator superfamily (MFS) profile" evidence="6">
    <location>
        <begin position="1"/>
        <end position="368"/>
    </location>
</feature>
<dbReference type="SUPFAM" id="SSF103473">
    <property type="entry name" value="MFS general substrate transporter"/>
    <property type="match status" value="1"/>
</dbReference>
<evidence type="ECO:0000259" key="6">
    <source>
        <dbReference type="PROSITE" id="PS50850"/>
    </source>
</evidence>
<feature type="transmembrane region" description="Helical" evidence="5">
    <location>
        <begin position="338"/>
        <end position="364"/>
    </location>
</feature>
<dbReference type="WBParaSite" id="MBELARI_LOCUS1215">
    <property type="protein sequence ID" value="MBELARI_LOCUS1215"/>
    <property type="gene ID" value="MBELARI_LOCUS1215"/>
</dbReference>
<dbReference type="Pfam" id="PF07690">
    <property type="entry name" value="MFS_1"/>
    <property type="match status" value="1"/>
</dbReference>
<name>A0AAF3J2H9_9BILA</name>
<evidence type="ECO:0000256" key="5">
    <source>
        <dbReference type="SAM" id="Phobius"/>
    </source>
</evidence>
<dbReference type="Gene3D" id="1.20.1250.20">
    <property type="entry name" value="MFS general substrate transporter like domains"/>
    <property type="match status" value="1"/>
</dbReference>
<evidence type="ECO:0000256" key="2">
    <source>
        <dbReference type="ARBA" id="ARBA00022692"/>
    </source>
</evidence>
<feature type="transmembrane region" description="Helical" evidence="5">
    <location>
        <begin position="47"/>
        <end position="65"/>
    </location>
</feature>
<dbReference type="GO" id="GO:0005635">
    <property type="term" value="C:nuclear envelope"/>
    <property type="evidence" value="ECO:0007669"/>
    <property type="project" value="TreeGrafter"/>
</dbReference>
<dbReference type="AlphaFoldDB" id="A0AAF3J2H9"/>
<feature type="transmembrane region" description="Helical" evidence="5">
    <location>
        <begin position="228"/>
        <end position="248"/>
    </location>
</feature>
<dbReference type="PANTHER" id="PTHR24002">
    <property type="entry name" value="SOLUTE CARRIER FAMILY 22 MEMBER 18"/>
    <property type="match status" value="1"/>
</dbReference>
<comment type="subcellular location">
    <subcellularLocation>
        <location evidence="1">Membrane</location>
        <topology evidence="1">Multi-pass membrane protein</topology>
    </subcellularLocation>
</comment>
<feature type="transmembrane region" description="Helical" evidence="5">
    <location>
        <begin position="135"/>
        <end position="154"/>
    </location>
</feature>
<evidence type="ECO:0000256" key="4">
    <source>
        <dbReference type="ARBA" id="ARBA00023136"/>
    </source>
</evidence>
<feature type="transmembrane region" description="Helical" evidence="5">
    <location>
        <begin position="199"/>
        <end position="216"/>
    </location>
</feature>
<keyword evidence="4 5" id="KW-0472">Membrane</keyword>
<dbReference type="GO" id="GO:0016020">
    <property type="term" value="C:membrane"/>
    <property type="evidence" value="ECO:0007669"/>
    <property type="project" value="UniProtKB-SubCell"/>
</dbReference>
<feature type="transmembrane region" description="Helical" evidence="5">
    <location>
        <begin position="260"/>
        <end position="287"/>
    </location>
</feature>
<keyword evidence="7" id="KW-1185">Reference proteome</keyword>
<evidence type="ECO:0000256" key="1">
    <source>
        <dbReference type="ARBA" id="ARBA00004141"/>
    </source>
</evidence>